<feature type="compositionally biased region" description="Basic residues" evidence="1">
    <location>
        <begin position="18"/>
        <end position="37"/>
    </location>
</feature>
<feature type="region of interest" description="Disordered" evidence="1">
    <location>
        <begin position="1"/>
        <end position="120"/>
    </location>
</feature>
<comment type="caution">
    <text evidence="2">The sequence shown here is derived from an EMBL/GenBank/DDBJ whole genome shotgun (WGS) entry which is preliminary data.</text>
</comment>
<dbReference type="AlphaFoldDB" id="K0SWX3"/>
<organism evidence="2 3">
    <name type="scientific">Thalassiosira oceanica</name>
    <name type="common">Marine diatom</name>
    <dbReference type="NCBI Taxonomy" id="159749"/>
    <lineage>
        <taxon>Eukaryota</taxon>
        <taxon>Sar</taxon>
        <taxon>Stramenopiles</taxon>
        <taxon>Ochrophyta</taxon>
        <taxon>Bacillariophyta</taxon>
        <taxon>Coscinodiscophyceae</taxon>
        <taxon>Thalassiosirophycidae</taxon>
        <taxon>Thalassiosirales</taxon>
        <taxon>Thalassiosiraceae</taxon>
        <taxon>Thalassiosira</taxon>
    </lineage>
</organism>
<dbReference type="InterPro" id="IPR027417">
    <property type="entry name" value="P-loop_NTPase"/>
</dbReference>
<evidence type="ECO:0008006" key="4">
    <source>
        <dbReference type="Google" id="ProtNLM"/>
    </source>
</evidence>
<feature type="compositionally biased region" description="Polar residues" evidence="1">
    <location>
        <begin position="89"/>
        <end position="105"/>
    </location>
</feature>
<gene>
    <name evidence="2" type="ORF">THAOC_13627</name>
</gene>
<dbReference type="Gene3D" id="3.40.50.300">
    <property type="entry name" value="P-loop containing nucleotide triphosphate hydrolases"/>
    <property type="match status" value="1"/>
</dbReference>
<dbReference type="EMBL" id="AGNL01015742">
    <property type="protein sequence ID" value="EJK65501.1"/>
    <property type="molecule type" value="Genomic_DNA"/>
</dbReference>
<keyword evidence="3" id="KW-1185">Reference proteome</keyword>
<accession>K0SWX3</accession>
<feature type="compositionally biased region" description="Low complexity" evidence="1">
    <location>
        <begin position="106"/>
        <end position="120"/>
    </location>
</feature>
<evidence type="ECO:0000313" key="2">
    <source>
        <dbReference type="EMBL" id="EJK65501.1"/>
    </source>
</evidence>
<dbReference type="Proteomes" id="UP000266841">
    <property type="component" value="Unassembled WGS sequence"/>
</dbReference>
<evidence type="ECO:0000313" key="3">
    <source>
        <dbReference type="Proteomes" id="UP000266841"/>
    </source>
</evidence>
<dbReference type="OrthoDB" id="204613at2759"/>
<proteinExistence type="predicted"/>
<reference evidence="2 3" key="1">
    <citation type="journal article" date="2012" name="Genome Biol.">
        <title>Genome and low-iron response of an oceanic diatom adapted to chronic iron limitation.</title>
        <authorList>
            <person name="Lommer M."/>
            <person name="Specht M."/>
            <person name="Roy A.S."/>
            <person name="Kraemer L."/>
            <person name="Andreson R."/>
            <person name="Gutowska M.A."/>
            <person name="Wolf J."/>
            <person name="Bergner S.V."/>
            <person name="Schilhabel M.B."/>
            <person name="Klostermeier U.C."/>
            <person name="Beiko R.G."/>
            <person name="Rosenstiel P."/>
            <person name="Hippler M."/>
            <person name="Laroche J."/>
        </authorList>
    </citation>
    <scope>NUCLEOTIDE SEQUENCE [LARGE SCALE GENOMIC DNA]</scope>
    <source>
        <strain evidence="2 3">CCMP1005</strain>
    </source>
</reference>
<name>K0SWX3_THAOC</name>
<evidence type="ECO:0000256" key="1">
    <source>
        <dbReference type="SAM" id="MobiDB-lite"/>
    </source>
</evidence>
<sequence>MTIDEQTGAGRPGDAQRKGGRRNKLSSCVRWRKGRSRRIQDEERNPRPRTIGSPGVVRPSSCRHVIPPSTEARRRIFSRGVDRGHTDLPSPSTTVAYGPASRSNESAGSKLQSKSSSRGRSAYNLEVRTMRLFFRDVANACGKTWVLLSKCADVRPSSLRAPNTTWTPCRVSEVAYCRRGRGEQYCEPKGKSFDGKTAKKPNAKMSNAFVASEVDIIGGHMRVGTADNAFAAEDQGGMRHVVFLREPLERFVSGVLYQNLINKRKETSDEVLGKIKADIAEARRAGDYATNLFRYLLTPRQKAAYDHRNATELAELSSAVHYNSTSQFMAELNAKLAIQNMFSYNMIVGMTEDIPSSMKILKHVLANHAANESEANDVFVEYGIHNDGKSTKKEVQANKSKFNGVSTDLILEELRKDAAFMVEADEYVKYEKMVVDYAWQMHKMQFEALEELVDESS</sequence>
<protein>
    <recommendedName>
        <fullName evidence="4">Sulfotransferase domain-containing protein</fullName>
    </recommendedName>
</protein>